<dbReference type="InterPro" id="IPR016130">
    <property type="entry name" value="Tyr_Pase_AS"/>
</dbReference>
<sequence>MTNIIISDWVFAVEQTQKKANYYRVISISAPEDSALSMGKEVVRLPDAREVLYLKFDDVTDELQGFALTLNGIVLATKDDCRRALQFLSQGGNIIVHCRAGVSRSTAIVLGFLLSLHADYNIAIDELFTIRACADPNTYILRLMTEILGRDEEFTLILEAIRRKQKASN</sequence>
<accession>A0A5S9F700</accession>
<dbReference type="AlphaFoldDB" id="A0A5S9F700"/>
<dbReference type="PROSITE" id="PS50056">
    <property type="entry name" value="TYR_PHOSPHATASE_2"/>
    <property type="match status" value="1"/>
</dbReference>
<dbReference type="EMBL" id="AP019860">
    <property type="protein sequence ID" value="BBM87189.1"/>
    <property type="molecule type" value="Genomic_DNA"/>
</dbReference>
<dbReference type="SUPFAM" id="SSF52799">
    <property type="entry name" value="(Phosphotyrosine protein) phosphatases II"/>
    <property type="match status" value="1"/>
</dbReference>
<dbReference type="Gene3D" id="3.90.190.10">
    <property type="entry name" value="Protein tyrosine phosphatase superfamily"/>
    <property type="match status" value="1"/>
</dbReference>
<evidence type="ECO:0000259" key="1">
    <source>
        <dbReference type="PROSITE" id="PS50056"/>
    </source>
</evidence>
<evidence type="ECO:0000313" key="3">
    <source>
        <dbReference type="Proteomes" id="UP000326354"/>
    </source>
</evidence>
<proteinExistence type="predicted"/>
<dbReference type="KEGG" id="uam:UABAM_05592"/>
<name>A0A5S9F700_UABAM</name>
<dbReference type="PROSITE" id="PS00383">
    <property type="entry name" value="TYR_PHOSPHATASE_1"/>
    <property type="match status" value="1"/>
</dbReference>
<evidence type="ECO:0000313" key="2">
    <source>
        <dbReference type="EMBL" id="BBM87189.1"/>
    </source>
</evidence>
<feature type="domain" description="Tyrosine specific protein phosphatases" evidence="1">
    <location>
        <begin position="79"/>
        <end position="131"/>
    </location>
</feature>
<dbReference type="Pfam" id="PF00782">
    <property type="entry name" value="DSPc"/>
    <property type="match status" value="1"/>
</dbReference>
<keyword evidence="3" id="KW-1185">Reference proteome</keyword>
<dbReference type="InterPro" id="IPR029021">
    <property type="entry name" value="Prot-tyrosine_phosphatase-like"/>
</dbReference>
<dbReference type="InterPro" id="IPR000387">
    <property type="entry name" value="Tyr_Pase_dom"/>
</dbReference>
<organism evidence="2 3">
    <name type="scientific">Uabimicrobium amorphum</name>
    <dbReference type="NCBI Taxonomy" id="2596890"/>
    <lineage>
        <taxon>Bacteria</taxon>
        <taxon>Pseudomonadati</taxon>
        <taxon>Planctomycetota</taxon>
        <taxon>Candidatus Uabimicrobiia</taxon>
        <taxon>Candidatus Uabimicrobiales</taxon>
        <taxon>Candidatus Uabimicrobiaceae</taxon>
        <taxon>Candidatus Uabimicrobium</taxon>
    </lineage>
</organism>
<dbReference type="RefSeq" id="WP_173013614.1">
    <property type="nucleotide sequence ID" value="NZ_AP019860.1"/>
</dbReference>
<gene>
    <name evidence="2" type="ORF">UABAM_05592</name>
</gene>
<dbReference type="InterPro" id="IPR000340">
    <property type="entry name" value="Dual-sp_phosphatase_cat-dom"/>
</dbReference>
<dbReference type="Proteomes" id="UP000326354">
    <property type="component" value="Chromosome"/>
</dbReference>
<protein>
    <submittedName>
        <fullName evidence="2">Phosphatase</fullName>
    </submittedName>
</protein>
<reference evidence="2 3" key="1">
    <citation type="submission" date="2019-08" db="EMBL/GenBank/DDBJ databases">
        <title>Complete genome sequence of Candidatus Uab amorphum.</title>
        <authorList>
            <person name="Shiratori T."/>
            <person name="Suzuki S."/>
            <person name="Kakizawa Y."/>
            <person name="Ishida K."/>
        </authorList>
    </citation>
    <scope>NUCLEOTIDE SEQUENCE [LARGE SCALE GENOMIC DNA]</scope>
    <source>
        <strain evidence="2 3">SRT547</strain>
    </source>
</reference>